<accession>A0A6L2JJ72</accession>
<feature type="region of interest" description="Disordered" evidence="2">
    <location>
        <begin position="138"/>
        <end position="159"/>
    </location>
</feature>
<evidence type="ECO:0000256" key="1">
    <source>
        <dbReference type="SAM" id="Coils"/>
    </source>
</evidence>
<comment type="caution">
    <text evidence="4">The sequence shown here is derived from an EMBL/GenBank/DDBJ whole genome shotgun (WGS) entry which is preliminary data.</text>
</comment>
<reference evidence="4" key="1">
    <citation type="journal article" date="2019" name="Sci. Rep.">
        <title>Draft genome of Tanacetum cinerariifolium, the natural source of mosquito coil.</title>
        <authorList>
            <person name="Yamashiro T."/>
            <person name="Shiraishi A."/>
            <person name="Satake H."/>
            <person name="Nakayama K."/>
        </authorList>
    </citation>
    <scope>NUCLEOTIDE SEQUENCE</scope>
</reference>
<dbReference type="AlphaFoldDB" id="A0A6L2JJ72"/>
<dbReference type="PANTHER" id="PTHR42648">
    <property type="entry name" value="TRANSPOSASE, PUTATIVE-RELATED"/>
    <property type="match status" value="1"/>
</dbReference>
<proteinExistence type="predicted"/>
<organism evidence="4">
    <name type="scientific">Tanacetum cinerariifolium</name>
    <name type="common">Dalmatian daisy</name>
    <name type="synonym">Chrysanthemum cinerariifolium</name>
    <dbReference type="NCBI Taxonomy" id="118510"/>
    <lineage>
        <taxon>Eukaryota</taxon>
        <taxon>Viridiplantae</taxon>
        <taxon>Streptophyta</taxon>
        <taxon>Embryophyta</taxon>
        <taxon>Tracheophyta</taxon>
        <taxon>Spermatophyta</taxon>
        <taxon>Magnoliopsida</taxon>
        <taxon>eudicotyledons</taxon>
        <taxon>Gunneridae</taxon>
        <taxon>Pentapetalae</taxon>
        <taxon>asterids</taxon>
        <taxon>campanulids</taxon>
        <taxon>Asterales</taxon>
        <taxon>Asteraceae</taxon>
        <taxon>Asteroideae</taxon>
        <taxon>Anthemideae</taxon>
        <taxon>Anthemidinae</taxon>
        <taxon>Tanacetum</taxon>
    </lineage>
</organism>
<evidence type="ECO:0000259" key="3">
    <source>
        <dbReference type="Pfam" id="PF25597"/>
    </source>
</evidence>
<dbReference type="CDD" id="cd09272">
    <property type="entry name" value="RNase_HI_RT_Ty1"/>
    <property type="match status" value="1"/>
</dbReference>
<evidence type="ECO:0000256" key="2">
    <source>
        <dbReference type="SAM" id="MobiDB-lite"/>
    </source>
</evidence>
<gene>
    <name evidence="4" type="ORF">Tci_009069</name>
</gene>
<protein>
    <submittedName>
        <fullName evidence="4">Retrovirus-related Pol polyprotein from transposon TNT 1-94</fullName>
    </submittedName>
</protein>
<keyword evidence="1" id="KW-0175">Coiled coil</keyword>
<feature type="coiled-coil region" evidence="1">
    <location>
        <begin position="671"/>
        <end position="698"/>
    </location>
</feature>
<dbReference type="InterPro" id="IPR057670">
    <property type="entry name" value="SH3_retrovirus"/>
</dbReference>
<dbReference type="Pfam" id="PF25597">
    <property type="entry name" value="SH3_retrovirus"/>
    <property type="match status" value="1"/>
</dbReference>
<sequence>MLKLVECEIWRTGIEQYIQMIDYAPWEVIENGATLPITKVMKGVMTKMPITSTEEKAHSILELELLEEKLSQEYVNQKLLRSLSPEWNTHVVVWRNKVDLDTMSMDDLYNNLKVYEPEVKGISSLSSSTHNMAFVSSSNNNTSSTNGAVNTANQPNSPQLVHEDLEYPSRKLTVNGNETTGFDKSNVECYNCYKREHFAREFRAPRNQDNKYKECSKRSVHVETSTTIASVSCDGLGGYDWSDQNCKAKYSEEEPKVVKKNDDALIIKERVSDNEEEDVSQPKIEKKIVRTSIAKIEFVKSKQQKKTARKTVKQVEQHRHMTENMSYLTDYEEIDEGYVAFRGNPKGGKSQENVPLNLAEAVNTACYVQNKVLVVKPHNKTPYELFHGKTPALSFMRPFGCPDTILNTIDLFGKFDGKADEGFFVRYSLNSKAFSVFNSRTRIVEENLHIRFSESTPNVLGTKASDNACQARKETKHVKDYILLPLWTADPPFSQDPTSSNNDGSIPSSDDGKKLIKIQEIKINDNELQFDPNMLALEDVKTFDFSINNEDDTYTDNDYAGASLDMKSTTGGYQFLRCRLISWQCKKQIVVVNSITEAEYMAASSCCGQAKTINEEVQLHARVDGKEIVITESSVKRDFQLADEEGIDCLPNSTIFEQLALMGVLDLEKIKTTQHNKIDSLKMKVKKLENRNKSRTHKLKRLYKVGLSARVESSRDEESLGEDASKQERRIYVIDADEDITLVNDADNEMFDVDDLGGEEVFVAGQNDNVVKEVVNAAQVSTAAITATITTEEITFAQALEALKTSKPKDKGKGIMIQEPVKPKKKDQTRLDEEAALKLQAKFDEEEILARKRVEKEQEANISLIET</sequence>
<dbReference type="EMBL" id="BKCJ010000885">
    <property type="protein sequence ID" value="GEU37091.1"/>
    <property type="molecule type" value="Genomic_DNA"/>
</dbReference>
<dbReference type="InterPro" id="IPR039537">
    <property type="entry name" value="Retrotran_Ty1/copia-like"/>
</dbReference>
<feature type="domain" description="Retroviral polymerase SH3-like" evidence="3">
    <location>
        <begin position="413"/>
        <end position="456"/>
    </location>
</feature>
<feature type="compositionally biased region" description="Low complexity" evidence="2">
    <location>
        <begin position="138"/>
        <end position="153"/>
    </location>
</feature>
<name>A0A6L2JJ72_TANCI</name>
<dbReference type="PANTHER" id="PTHR42648:SF19">
    <property type="entry name" value="RNA-DIRECTED DNA POLYMERASE"/>
    <property type="match status" value="1"/>
</dbReference>
<evidence type="ECO:0000313" key="4">
    <source>
        <dbReference type="EMBL" id="GEU37091.1"/>
    </source>
</evidence>